<dbReference type="SUPFAM" id="SSF57362">
    <property type="entry name" value="BPTI-like"/>
    <property type="match status" value="1"/>
</dbReference>
<keyword evidence="1" id="KW-0812">Transmembrane</keyword>
<sequence length="466" mass="50478">MDSQSYNTEDDRERHVCFLNVSSRGGTELQTSRADASCDAADGCNCWETGSSAAGSSLVVSSMAPLNARSVRSPGLAEFFAEEPAVPPNPFLDRHSIPRFATYADAVPLVASVRAGTEGRAEEDAGGLLSWLRSFLIGVLVASLLVVAATVSGVIDWTGGAAVEMHDARPPATSSEEMELVDEHFGAAAPQVPVGPAATDGSDENEAASLIHGTSTVAGVRSALSAARIPTVMAASPRPRRKNEADGESPEGHLPMRLLWQRECGHYFYTYCDSILQEWYYKPSTHGCVATASDSVHVCNRGANRFANLESCFASCVHGDRKPDHCFERSLFTGCDREDVVETWWFFDGMRCLRWNFPLGSCPSEESHVFHSAEQCAIECIPGWEAKDGNASATVRRRRCDAPVAATCSPRQLRYPYFADMRAEGSARCVRASARNLLTRRCLVGSNRFASLAVCSRFCAPQQPAM</sequence>
<accession>A0A9J6D601</accession>
<name>A0A9J6D601_RHIMP</name>
<dbReference type="EMBL" id="JABSTU010000011">
    <property type="protein sequence ID" value="KAH8009622.1"/>
    <property type="molecule type" value="Genomic_DNA"/>
</dbReference>
<dbReference type="AlphaFoldDB" id="A0A9J6D601"/>
<proteinExistence type="predicted"/>
<organism evidence="2 3">
    <name type="scientific">Rhipicephalus microplus</name>
    <name type="common">Cattle tick</name>
    <name type="synonym">Boophilus microplus</name>
    <dbReference type="NCBI Taxonomy" id="6941"/>
    <lineage>
        <taxon>Eukaryota</taxon>
        <taxon>Metazoa</taxon>
        <taxon>Ecdysozoa</taxon>
        <taxon>Arthropoda</taxon>
        <taxon>Chelicerata</taxon>
        <taxon>Arachnida</taxon>
        <taxon>Acari</taxon>
        <taxon>Parasitiformes</taxon>
        <taxon>Ixodida</taxon>
        <taxon>Ixodoidea</taxon>
        <taxon>Ixodidae</taxon>
        <taxon>Rhipicephalinae</taxon>
        <taxon>Rhipicephalus</taxon>
        <taxon>Boophilus</taxon>
    </lineage>
</organism>
<keyword evidence="3" id="KW-1185">Reference proteome</keyword>
<reference evidence="2" key="1">
    <citation type="journal article" date="2020" name="Cell">
        <title>Large-Scale Comparative Analyses of Tick Genomes Elucidate Their Genetic Diversity and Vector Capacities.</title>
        <authorList>
            <consortium name="Tick Genome and Microbiome Consortium (TIGMIC)"/>
            <person name="Jia N."/>
            <person name="Wang J."/>
            <person name="Shi W."/>
            <person name="Du L."/>
            <person name="Sun Y."/>
            <person name="Zhan W."/>
            <person name="Jiang J.F."/>
            <person name="Wang Q."/>
            <person name="Zhang B."/>
            <person name="Ji P."/>
            <person name="Bell-Sakyi L."/>
            <person name="Cui X.M."/>
            <person name="Yuan T.T."/>
            <person name="Jiang B.G."/>
            <person name="Yang W.F."/>
            <person name="Lam T.T."/>
            <person name="Chang Q.C."/>
            <person name="Ding S.J."/>
            <person name="Wang X.J."/>
            <person name="Zhu J.G."/>
            <person name="Ruan X.D."/>
            <person name="Zhao L."/>
            <person name="Wei J.T."/>
            <person name="Ye R.Z."/>
            <person name="Que T.C."/>
            <person name="Du C.H."/>
            <person name="Zhou Y.H."/>
            <person name="Cheng J.X."/>
            <person name="Dai P.F."/>
            <person name="Guo W.B."/>
            <person name="Han X.H."/>
            <person name="Huang E.J."/>
            <person name="Li L.F."/>
            <person name="Wei W."/>
            <person name="Gao Y.C."/>
            <person name="Liu J.Z."/>
            <person name="Shao H.Z."/>
            <person name="Wang X."/>
            <person name="Wang C.C."/>
            <person name="Yang T.C."/>
            <person name="Huo Q.B."/>
            <person name="Li W."/>
            <person name="Chen H.Y."/>
            <person name="Chen S.E."/>
            <person name="Zhou L.G."/>
            <person name="Ni X.B."/>
            <person name="Tian J.H."/>
            <person name="Sheng Y."/>
            <person name="Liu T."/>
            <person name="Pan Y.S."/>
            <person name="Xia L.Y."/>
            <person name="Li J."/>
            <person name="Zhao F."/>
            <person name="Cao W.C."/>
        </authorList>
    </citation>
    <scope>NUCLEOTIDE SEQUENCE</scope>
    <source>
        <strain evidence="2">Rmic-2018</strain>
    </source>
</reference>
<dbReference type="InterPro" id="IPR036880">
    <property type="entry name" value="Kunitz_BPTI_sf"/>
</dbReference>
<keyword evidence="1" id="KW-1133">Transmembrane helix</keyword>
<evidence type="ECO:0000256" key="1">
    <source>
        <dbReference type="SAM" id="Phobius"/>
    </source>
</evidence>
<feature type="transmembrane region" description="Helical" evidence="1">
    <location>
        <begin position="135"/>
        <end position="155"/>
    </location>
</feature>
<protein>
    <submittedName>
        <fullName evidence="2">Uncharacterized protein</fullName>
    </submittedName>
</protein>
<reference evidence="2" key="2">
    <citation type="submission" date="2021-09" db="EMBL/GenBank/DDBJ databases">
        <authorList>
            <person name="Jia N."/>
            <person name="Wang J."/>
            <person name="Shi W."/>
            <person name="Du L."/>
            <person name="Sun Y."/>
            <person name="Zhan W."/>
            <person name="Jiang J."/>
            <person name="Wang Q."/>
            <person name="Zhang B."/>
            <person name="Ji P."/>
            <person name="Sakyi L.B."/>
            <person name="Cui X."/>
            <person name="Yuan T."/>
            <person name="Jiang B."/>
            <person name="Yang W."/>
            <person name="Lam T.T.-Y."/>
            <person name="Chang Q."/>
            <person name="Ding S."/>
            <person name="Wang X."/>
            <person name="Zhu J."/>
            <person name="Ruan X."/>
            <person name="Zhao L."/>
            <person name="Wei J."/>
            <person name="Que T."/>
            <person name="Du C."/>
            <person name="Cheng J."/>
            <person name="Dai P."/>
            <person name="Han X."/>
            <person name="Huang E."/>
            <person name="Gao Y."/>
            <person name="Liu J."/>
            <person name="Shao H."/>
            <person name="Ye R."/>
            <person name="Li L."/>
            <person name="Wei W."/>
            <person name="Wang X."/>
            <person name="Wang C."/>
            <person name="Huo Q."/>
            <person name="Li W."/>
            <person name="Guo W."/>
            <person name="Chen H."/>
            <person name="Chen S."/>
            <person name="Zhou L."/>
            <person name="Zhou L."/>
            <person name="Ni X."/>
            <person name="Tian J."/>
            <person name="Zhou Y."/>
            <person name="Sheng Y."/>
            <person name="Liu T."/>
            <person name="Pan Y."/>
            <person name="Xia L."/>
            <person name="Li J."/>
            <person name="Zhao F."/>
            <person name="Cao W."/>
        </authorList>
    </citation>
    <scope>NUCLEOTIDE SEQUENCE</scope>
    <source>
        <strain evidence="2">Rmic-2018</strain>
        <tissue evidence="2">Larvae</tissue>
    </source>
</reference>
<dbReference type="Proteomes" id="UP000821866">
    <property type="component" value="Chromosome 9"/>
</dbReference>
<evidence type="ECO:0000313" key="3">
    <source>
        <dbReference type="Proteomes" id="UP000821866"/>
    </source>
</evidence>
<keyword evidence="1" id="KW-0472">Membrane</keyword>
<dbReference type="VEuPathDB" id="VectorBase:LOC119160902"/>
<evidence type="ECO:0000313" key="2">
    <source>
        <dbReference type="EMBL" id="KAH8009622.1"/>
    </source>
</evidence>
<dbReference type="Gene3D" id="4.10.410.10">
    <property type="entry name" value="Pancreatic trypsin inhibitor Kunitz domain"/>
    <property type="match status" value="1"/>
</dbReference>
<gene>
    <name evidence="2" type="ORF">HPB51_018890</name>
</gene>
<comment type="caution">
    <text evidence="2">The sequence shown here is derived from an EMBL/GenBank/DDBJ whole genome shotgun (WGS) entry which is preliminary data.</text>
</comment>
<dbReference type="GO" id="GO:0004867">
    <property type="term" value="F:serine-type endopeptidase inhibitor activity"/>
    <property type="evidence" value="ECO:0007669"/>
    <property type="project" value="InterPro"/>
</dbReference>